<name>F0R3Q6_PHOSB</name>
<evidence type="ECO:0008006" key="4">
    <source>
        <dbReference type="Google" id="ProtNLM"/>
    </source>
</evidence>
<proteinExistence type="predicted"/>
<dbReference type="AlphaFoldDB" id="F0R3Q6"/>
<keyword evidence="1" id="KW-1133">Transmembrane helix</keyword>
<dbReference type="Proteomes" id="UP000007486">
    <property type="component" value="Chromosome"/>
</dbReference>
<sequence length="127" mass="15477">MNIVHRILEYLFYKIQVLTRYMDTSMYLNTHVPFIMSTILLFYLVDVAVIYYYIIMEYSPQKNAANVFLIVLAIMLSLWSSLYFYYRYKHRNEKIMERKVYEHSSNVWAYLFIFTPFIVLLGLALFF</sequence>
<dbReference type="KEGG" id="bsa:Bacsa_3157"/>
<keyword evidence="1" id="KW-0812">Transmembrane</keyword>
<dbReference type="EMBL" id="CP002530">
    <property type="protein sequence ID" value="ADY37685.1"/>
    <property type="molecule type" value="Genomic_DNA"/>
</dbReference>
<accession>F0R3Q6</accession>
<evidence type="ECO:0000313" key="3">
    <source>
        <dbReference type="Proteomes" id="UP000007486"/>
    </source>
</evidence>
<dbReference type="OrthoDB" id="1040436at2"/>
<gene>
    <name evidence="2" type="ordered locus">Bacsa_3157</name>
</gene>
<dbReference type="STRING" id="667015.Bacsa_3157"/>
<protein>
    <recommendedName>
        <fullName evidence="4">Transmembrane protein</fullName>
    </recommendedName>
</protein>
<evidence type="ECO:0000313" key="2">
    <source>
        <dbReference type="EMBL" id="ADY37685.1"/>
    </source>
</evidence>
<keyword evidence="3" id="KW-1185">Reference proteome</keyword>
<feature type="transmembrane region" description="Helical" evidence="1">
    <location>
        <begin position="107"/>
        <end position="126"/>
    </location>
</feature>
<dbReference type="HOGENOM" id="CLU_163834_0_0_10"/>
<reference evidence="2 3" key="1">
    <citation type="journal article" date="2011" name="Stand. Genomic Sci.">
        <title>Complete genome sequence of Bacteroides salanitronis type strain (BL78).</title>
        <authorList>
            <person name="Gronow S."/>
            <person name="Held B."/>
            <person name="Lucas S."/>
            <person name="Lapidus A."/>
            <person name="Del Rio T.G."/>
            <person name="Nolan M."/>
            <person name="Tice H."/>
            <person name="Deshpande S."/>
            <person name="Cheng J.F."/>
            <person name="Pitluck S."/>
            <person name="Liolios K."/>
            <person name="Pagani I."/>
            <person name="Ivanova N."/>
            <person name="Mavromatis K."/>
            <person name="Pati A."/>
            <person name="Tapia R."/>
            <person name="Han C."/>
            <person name="Goodwin L."/>
            <person name="Chen A."/>
            <person name="Palaniappan K."/>
            <person name="Land M."/>
            <person name="Hauser L."/>
            <person name="Chang Y.J."/>
            <person name="Jeffries C.D."/>
            <person name="Brambilla E.M."/>
            <person name="Rohde M."/>
            <person name="Goker M."/>
            <person name="Detter J.C."/>
            <person name="Woyke T."/>
            <person name="Bristow J."/>
            <person name="Markowitz V."/>
            <person name="Hugenholtz P."/>
            <person name="Kyrpides N.C."/>
            <person name="Klenk H.P."/>
            <person name="Eisen J.A."/>
        </authorList>
    </citation>
    <scope>NUCLEOTIDE SEQUENCE [LARGE SCALE GENOMIC DNA]</scope>
    <source>
        <strain evidence="2 3">DSM 18170</strain>
    </source>
</reference>
<feature type="transmembrane region" description="Helical" evidence="1">
    <location>
        <begin position="32"/>
        <end position="55"/>
    </location>
</feature>
<feature type="transmembrane region" description="Helical" evidence="1">
    <location>
        <begin position="67"/>
        <end position="86"/>
    </location>
</feature>
<organism evidence="2 3">
    <name type="scientific">Phocaeicola salanitronis (strain DSM 18170 / JCM 13657 / CCUG 60908 / BL78)</name>
    <name type="common">Bacteroides salanitronis</name>
    <dbReference type="NCBI Taxonomy" id="667015"/>
    <lineage>
        <taxon>Bacteria</taxon>
        <taxon>Pseudomonadati</taxon>
        <taxon>Bacteroidota</taxon>
        <taxon>Bacteroidia</taxon>
        <taxon>Bacteroidales</taxon>
        <taxon>Bacteroidaceae</taxon>
        <taxon>Phocaeicola</taxon>
    </lineage>
</organism>
<evidence type="ECO:0000256" key="1">
    <source>
        <dbReference type="SAM" id="Phobius"/>
    </source>
</evidence>
<keyword evidence="1" id="KW-0472">Membrane</keyword>